<proteinExistence type="predicted"/>
<evidence type="ECO:0000313" key="2">
    <source>
        <dbReference type="EMBL" id="UMM19840.1"/>
    </source>
</evidence>
<dbReference type="Proteomes" id="UP000829354">
    <property type="component" value="Chromosome II"/>
</dbReference>
<dbReference type="PANTHER" id="PTHR47629">
    <property type="entry name" value="C-TYPE LECTIN-RELATED"/>
    <property type="match status" value="1"/>
</dbReference>
<sequence>MMLVFGKVENVDLADGPDKSEKNCIDGCFSETDCVVAYMNSNGNCLYFNYNYEKKLSVTETTKSEGLKVAIKHFEWTDGYTKGNSALSSSNAALSGWDYYKTVRENCLSAARIDESSQTINDVSCDDAENQFGTVCGYQLI</sequence>
<evidence type="ECO:0000259" key="1">
    <source>
        <dbReference type="SMART" id="SM00605"/>
    </source>
</evidence>
<dbReference type="SMART" id="SM00605">
    <property type="entry name" value="CW"/>
    <property type="match status" value="1"/>
</dbReference>
<dbReference type="EMBL" id="CP092621">
    <property type="protein sequence ID" value="UMM19840.1"/>
    <property type="molecule type" value="Genomic_DNA"/>
</dbReference>
<organism evidence="2 3">
    <name type="scientific">Caenorhabditis briggsae</name>
    <dbReference type="NCBI Taxonomy" id="6238"/>
    <lineage>
        <taxon>Eukaryota</taxon>
        <taxon>Metazoa</taxon>
        <taxon>Ecdysozoa</taxon>
        <taxon>Nematoda</taxon>
        <taxon>Chromadorea</taxon>
        <taxon>Rhabditida</taxon>
        <taxon>Rhabditina</taxon>
        <taxon>Rhabditomorpha</taxon>
        <taxon>Rhabditoidea</taxon>
        <taxon>Rhabditidae</taxon>
        <taxon>Peloderinae</taxon>
        <taxon>Caenorhabditis</taxon>
    </lineage>
</organism>
<dbReference type="PANTHER" id="PTHR47629:SF5">
    <property type="entry name" value="C-TYPE LECTIN-RELATED"/>
    <property type="match status" value="1"/>
</dbReference>
<keyword evidence="3" id="KW-1185">Reference proteome</keyword>
<accession>A0AAE9EEA8</accession>
<dbReference type="InterPro" id="IPR006583">
    <property type="entry name" value="PAN-3_domain"/>
</dbReference>
<dbReference type="AlphaFoldDB" id="A0AAE9EEA8"/>
<reference evidence="2 3" key="1">
    <citation type="submission" date="2022-04" db="EMBL/GenBank/DDBJ databases">
        <title>Chromosome-level reference genomes for two strains of Caenorhabditis briggsae: an improved platform for comparative genomics.</title>
        <authorList>
            <person name="Stevens L."/>
            <person name="Andersen E."/>
        </authorList>
    </citation>
    <scope>NUCLEOTIDE SEQUENCE [LARGE SCALE GENOMIC DNA]</scope>
    <source>
        <strain evidence="2">VX34</strain>
        <tissue evidence="2">Whole-organism</tissue>
    </source>
</reference>
<name>A0AAE9EEA8_CAEBR</name>
<dbReference type="Pfam" id="PF08277">
    <property type="entry name" value="PAN_3"/>
    <property type="match status" value="1"/>
</dbReference>
<protein>
    <recommendedName>
        <fullName evidence="1">PAN-3 domain-containing protein</fullName>
    </recommendedName>
</protein>
<evidence type="ECO:0000313" key="3">
    <source>
        <dbReference type="Proteomes" id="UP000829354"/>
    </source>
</evidence>
<gene>
    <name evidence="2" type="ORF">L5515_015278</name>
</gene>
<feature type="domain" description="PAN-3" evidence="1">
    <location>
        <begin position="1"/>
        <end position="108"/>
    </location>
</feature>